<dbReference type="OrthoDB" id="10650098at2759"/>
<protein>
    <recommendedName>
        <fullName evidence="3">Retrotransposon gag domain-containing protein</fullName>
    </recommendedName>
</protein>
<name>A0A1Q3CES1_CEPFO</name>
<gene>
    <name evidence="1" type="ORF">CFOL_v3_22083</name>
</gene>
<accession>A0A1Q3CES1</accession>
<dbReference type="Proteomes" id="UP000187406">
    <property type="component" value="Unassembled WGS sequence"/>
</dbReference>
<comment type="caution">
    <text evidence="1">The sequence shown here is derived from an EMBL/GenBank/DDBJ whole genome shotgun (WGS) entry which is preliminary data.</text>
</comment>
<dbReference type="InParanoid" id="A0A1Q3CES1"/>
<organism evidence="1 2">
    <name type="scientific">Cephalotus follicularis</name>
    <name type="common">Albany pitcher plant</name>
    <dbReference type="NCBI Taxonomy" id="3775"/>
    <lineage>
        <taxon>Eukaryota</taxon>
        <taxon>Viridiplantae</taxon>
        <taxon>Streptophyta</taxon>
        <taxon>Embryophyta</taxon>
        <taxon>Tracheophyta</taxon>
        <taxon>Spermatophyta</taxon>
        <taxon>Magnoliopsida</taxon>
        <taxon>eudicotyledons</taxon>
        <taxon>Gunneridae</taxon>
        <taxon>Pentapetalae</taxon>
        <taxon>rosids</taxon>
        <taxon>fabids</taxon>
        <taxon>Oxalidales</taxon>
        <taxon>Cephalotaceae</taxon>
        <taxon>Cephalotus</taxon>
    </lineage>
</organism>
<proteinExistence type="predicted"/>
<feature type="non-terminal residue" evidence="1">
    <location>
        <position position="1"/>
    </location>
</feature>
<dbReference type="EMBL" id="BDDD01001835">
    <property type="protein sequence ID" value="GAV78618.1"/>
    <property type="molecule type" value="Genomic_DNA"/>
</dbReference>
<dbReference type="AlphaFoldDB" id="A0A1Q3CES1"/>
<dbReference type="STRING" id="3775.A0A1Q3CES1"/>
<evidence type="ECO:0000313" key="2">
    <source>
        <dbReference type="Proteomes" id="UP000187406"/>
    </source>
</evidence>
<evidence type="ECO:0008006" key="3">
    <source>
        <dbReference type="Google" id="ProtNLM"/>
    </source>
</evidence>
<keyword evidence="2" id="KW-1185">Reference proteome</keyword>
<evidence type="ECO:0000313" key="1">
    <source>
        <dbReference type="EMBL" id="GAV78618.1"/>
    </source>
</evidence>
<sequence length="143" mass="16327">RFIELASDVGRLMETFKSAVEDLQAEIMVMKRAIRGQGVAAETPSKMKLPEPKSFAGTRSAKDLENFLWDMVQYFKAARIPKGEKVTITSMYLTGDAKLWWRTRMDDDENHSGRAKIELWETLKKELKINSFLATQPGLRVTS</sequence>
<reference evidence="2" key="1">
    <citation type="submission" date="2016-04" db="EMBL/GenBank/DDBJ databases">
        <title>Cephalotus genome sequencing.</title>
        <authorList>
            <person name="Fukushima K."/>
            <person name="Hasebe M."/>
            <person name="Fang X."/>
        </authorList>
    </citation>
    <scope>NUCLEOTIDE SEQUENCE [LARGE SCALE GENOMIC DNA]</scope>
    <source>
        <strain evidence="2">cv. St1</strain>
    </source>
</reference>